<keyword evidence="11" id="KW-1185">Reference proteome</keyword>
<dbReference type="GO" id="GO:0016139">
    <property type="term" value="P:glycoside catabolic process"/>
    <property type="evidence" value="ECO:0007669"/>
    <property type="project" value="TreeGrafter"/>
</dbReference>
<evidence type="ECO:0000256" key="2">
    <source>
        <dbReference type="ARBA" id="ARBA00007951"/>
    </source>
</evidence>
<feature type="chain" id="PRO_5033058842" description="alpha-L-fucosidase" evidence="7">
    <location>
        <begin position="22"/>
        <end position="480"/>
    </location>
</feature>
<feature type="domain" description="Glycoside hydrolase family 29 N-terminal" evidence="9">
    <location>
        <begin position="68"/>
        <end position="334"/>
    </location>
</feature>
<dbReference type="Proteomes" id="UP000636800">
    <property type="component" value="Chromosome 3"/>
</dbReference>
<dbReference type="GO" id="GO:0005764">
    <property type="term" value="C:lysosome"/>
    <property type="evidence" value="ECO:0007669"/>
    <property type="project" value="TreeGrafter"/>
</dbReference>
<feature type="domain" description="F5/8 type C" evidence="8">
    <location>
        <begin position="352"/>
        <end position="461"/>
    </location>
</feature>
<organism evidence="10 11">
    <name type="scientific">Vanilla planifolia</name>
    <name type="common">Vanilla</name>
    <dbReference type="NCBI Taxonomy" id="51239"/>
    <lineage>
        <taxon>Eukaryota</taxon>
        <taxon>Viridiplantae</taxon>
        <taxon>Streptophyta</taxon>
        <taxon>Embryophyta</taxon>
        <taxon>Tracheophyta</taxon>
        <taxon>Spermatophyta</taxon>
        <taxon>Magnoliopsida</taxon>
        <taxon>Liliopsida</taxon>
        <taxon>Asparagales</taxon>
        <taxon>Orchidaceae</taxon>
        <taxon>Vanilloideae</taxon>
        <taxon>Vanilleae</taxon>
        <taxon>Vanilla</taxon>
    </lineage>
</organism>
<evidence type="ECO:0000313" key="10">
    <source>
        <dbReference type="EMBL" id="KAG0488127.1"/>
    </source>
</evidence>
<dbReference type="SMART" id="SM00812">
    <property type="entry name" value="Alpha_L_fucos"/>
    <property type="match status" value="1"/>
</dbReference>
<comment type="function">
    <text evidence="1">Alpha-L-fucosidase is responsible for hydrolyzing the alpha-1,6-linked fucose joined to the reducing-end N-acetylglucosamine of the carbohydrate moieties of glycoproteins.</text>
</comment>
<dbReference type="InterPro" id="IPR016286">
    <property type="entry name" value="FUC_metazoa-typ"/>
</dbReference>
<comment type="similarity">
    <text evidence="2">Belongs to the glycosyl hydrolase 29 family.</text>
</comment>
<dbReference type="PANTHER" id="PTHR10030">
    <property type="entry name" value="ALPHA-L-FUCOSIDASE"/>
    <property type="match status" value="1"/>
</dbReference>
<proteinExistence type="inferred from homology"/>
<keyword evidence="6" id="KW-0326">Glycosidase</keyword>
<dbReference type="EC" id="3.2.1.51" evidence="3"/>
<dbReference type="AlphaFoldDB" id="A0A835RLF5"/>
<dbReference type="FunFam" id="3.20.20.80:FF:000052">
    <property type="entry name" value="Putative alpha-L-fucosidase 1"/>
    <property type="match status" value="1"/>
</dbReference>
<comment type="caution">
    <text evidence="10">The sequence shown here is derived from an EMBL/GenBank/DDBJ whole genome shotgun (WGS) entry which is preliminary data.</text>
</comment>
<evidence type="ECO:0000256" key="4">
    <source>
        <dbReference type="ARBA" id="ARBA00022729"/>
    </source>
</evidence>
<feature type="signal peptide" evidence="7">
    <location>
        <begin position="1"/>
        <end position="21"/>
    </location>
</feature>
<keyword evidence="4 7" id="KW-0732">Signal</keyword>
<dbReference type="OrthoDB" id="6500128at2759"/>
<dbReference type="EMBL" id="JADCNL010000003">
    <property type="protein sequence ID" value="KAG0488127.1"/>
    <property type="molecule type" value="Genomic_DNA"/>
</dbReference>
<dbReference type="PRINTS" id="PR00741">
    <property type="entry name" value="GLHYDRLASE29"/>
</dbReference>
<dbReference type="InterPro" id="IPR000421">
    <property type="entry name" value="FA58C"/>
</dbReference>
<evidence type="ECO:0000256" key="6">
    <source>
        <dbReference type="ARBA" id="ARBA00023295"/>
    </source>
</evidence>
<evidence type="ECO:0000256" key="7">
    <source>
        <dbReference type="SAM" id="SignalP"/>
    </source>
</evidence>
<evidence type="ECO:0000313" key="11">
    <source>
        <dbReference type="Proteomes" id="UP000636800"/>
    </source>
</evidence>
<dbReference type="InterPro" id="IPR057739">
    <property type="entry name" value="Glyco_hydro_29_N"/>
</dbReference>
<name>A0A835RLF5_VANPL</name>
<dbReference type="Gene3D" id="3.20.20.80">
    <property type="entry name" value="Glycosidases"/>
    <property type="match status" value="1"/>
</dbReference>
<dbReference type="PANTHER" id="PTHR10030:SF37">
    <property type="entry name" value="ALPHA-L-FUCOSIDASE-RELATED"/>
    <property type="match status" value="1"/>
</dbReference>
<evidence type="ECO:0000256" key="5">
    <source>
        <dbReference type="ARBA" id="ARBA00022801"/>
    </source>
</evidence>
<dbReference type="Gene3D" id="2.60.120.260">
    <property type="entry name" value="Galactose-binding domain-like"/>
    <property type="match status" value="1"/>
</dbReference>
<dbReference type="SUPFAM" id="SSF51445">
    <property type="entry name" value="(Trans)glycosidases"/>
    <property type="match status" value="1"/>
</dbReference>
<dbReference type="SUPFAM" id="SSF49785">
    <property type="entry name" value="Galactose-binding domain-like"/>
    <property type="match status" value="1"/>
</dbReference>
<dbReference type="GO" id="GO:0006004">
    <property type="term" value="P:fucose metabolic process"/>
    <property type="evidence" value="ECO:0007669"/>
    <property type="project" value="InterPro"/>
</dbReference>
<evidence type="ECO:0000256" key="1">
    <source>
        <dbReference type="ARBA" id="ARBA00004071"/>
    </source>
</evidence>
<accession>A0A835RLF5</accession>
<dbReference type="InterPro" id="IPR000933">
    <property type="entry name" value="Glyco_hydro_29"/>
</dbReference>
<evidence type="ECO:0000256" key="3">
    <source>
        <dbReference type="ARBA" id="ARBA00012662"/>
    </source>
</evidence>
<sequence length="480" mass="53723">MTVTLLFFLILIHAFGPSAFSLSIHKTPPLPASPVPTAAQLKWQRREITMFMHFGINTFTNSEWGTGHESPTLFNPPHLNASQWFSAAKAAGVSLVILTAKHHDGFCLWPSRYTDHSVVNSPWRDGKGDVVREFVDAGRANGIDVGIYLSPWDRHEKTYGLEVQYNEYYMGQLHELLSLYGPISEIWFDGAKGNNTVNMTYHFPDWFAMAKQLQGSINIFSNDGPDMRWGGNEIGVANETSWSMINRTSPLLTGPSLWSYTSTGDPKGTDWVPPELDVSIRQGWFWHESQHPKSAMQLLDIYYTTVGRNGVLLLNVPPNSTGLVSDTDIDNLKKFRQAVDKIFGKNIASGSNATASSERGGKYDNFTAKNVLDGNPETYWTPEEDQGTGGYWIELQGLNPTEKFNVVRIEEAIQLGQRIRRHEVFVDGRAVVKNGTTVGNKRLHRLGRAVGARTVRIRVLDSRGPPLLSEVGLHFDPFKM</sequence>
<dbReference type="InterPro" id="IPR008979">
    <property type="entry name" value="Galactose-bd-like_sf"/>
</dbReference>
<dbReference type="GO" id="GO:0004560">
    <property type="term" value="F:alpha-L-fucosidase activity"/>
    <property type="evidence" value="ECO:0007669"/>
    <property type="project" value="UniProtKB-EC"/>
</dbReference>
<dbReference type="Pfam" id="PF01120">
    <property type="entry name" value="Alpha_L_fucos"/>
    <property type="match status" value="1"/>
</dbReference>
<gene>
    <name evidence="10" type="ORF">HPP92_006938</name>
</gene>
<reference evidence="10 11" key="1">
    <citation type="journal article" date="2020" name="Nat. Food">
        <title>A phased Vanilla planifolia genome enables genetic improvement of flavour and production.</title>
        <authorList>
            <person name="Hasing T."/>
            <person name="Tang H."/>
            <person name="Brym M."/>
            <person name="Khazi F."/>
            <person name="Huang T."/>
            <person name="Chambers A.H."/>
        </authorList>
    </citation>
    <scope>NUCLEOTIDE SEQUENCE [LARGE SCALE GENOMIC DNA]</scope>
    <source>
        <tissue evidence="10">Leaf</tissue>
    </source>
</reference>
<evidence type="ECO:0000259" key="9">
    <source>
        <dbReference type="Pfam" id="PF01120"/>
    </source>
</evidence>
<dbReference type="Pfam" id="PF00754">
    <property type="entry name" value="F5_F8_type_C"/>
    <property type="match status" value="1"/>
</dbReference>
<evidence type="ECO:0000259" key="8">
    <source>
        <dbReference type="Pfam" id="PF00754"/>
    </source>
</evidence>
<protein>
    <recommendedName>
        <fullName evidence="3">alpha-L-fucosidase</fullName>
        <ecNumber evidence="3">3.2.1.51</ecNumber>
    </recommendedName>
</protein>
<dbReference type="InterPro" id="IPR017853">
    <property type="entry name" value="GH"/>
</dbReference>
<keyword evidence="5" id="KW-0378">Hydrolase</keyword>